<dbReference type="PANTHER" id="PTHR23504">
    <property type="entry name" value="MAJOR FACILITATOR SUPERFAMILY DOMAIN-CONTAINING PROTEIN 10"/>
    <property type="match status" value="1"/>
</dbReference>
<feature type="transmembrane region" description="Helical" evidence="8">
    <location>
        <begin position="245"/>
        <end position="263"/>
    </location>
</feature>
<gene>
    <name evidence="10" type="ORF">A4W93_15150</name>
</gene>
<dbReference type="KEGG" id="rgu:A4W93_15150"/>
<keyword evidence="6 8" id="KW-1133">Transmembrane helix</keyword>
<comment type="subcellular location">
    <subcellularLocation>
        <location evidence="2">Membrane</location>
        <topology evidence="2">Multi-pass membrane protein</topology>
    </subcellularLocation>
</comment>
<keyword evidence="4" id="KW-0813">Transport</keyword>
<dbReference type="PANTHER" id="PTHR23504:SF15">
    <property type="entry name" value="MAJOR FACILITATOR SUPERFAMILY (MFS) PROFILE DOMAIN-CONTAINING PROTEIN"/>
    <property type="match status" value="1"/>
</dbReference>
<evidence type="ECO:0000256" key="3">
    <source>
        <dbReference type="ARBA" id="ARBA00007520"/>
    </source>
</evidence>
<dbReference type="Pfam" id="PF07690">
    <property type="entry name" value="MFS_1"/>
    <property type="match status" value="1"/>
</dbReference>
<dbReference type="OrthoDB" id="9764259at2"/>
<evidence type="ECO:0000259" key="9">
    <source>
        <dbReference type="PROSITE" id="PS50850"/>
    </source>
</evidence>
<dbReference type="SUPFAM" id="SSF103473">
    <property type="entry name" value="MFS general substrate transporter"/>
    <property type="match status" value="1"/>
</dbReference>
<feature type="transmembrane region" description="Helical" evidence="8">
    <location>
        <begin position="156"/>
        <end position="176"/>
    </location>
</feature>
<feature type="transmembrane region" description="Helical" evidence="8">
    <location>
        <begin position="38"/>
        <end position="58"/>
    </location>
</feature>
<dbReference type="GO" id="GO:0022857">
    <property type="term" value="F:transmembrane transporter activity"/>
    <property type="evidence" value="ECO:0007669"/>
    <property type="project" value="InterPro"/>
</dbReference>
<dbReference type="InterPro" id="IPR001958">
    <property type="entry name" value="Tet-R_TetA/multi-R_MdtG-like"/>
</dbReference>
<evidence type="ECO:0000256" key="6">
    <source>
        <dbReference type="ARBA" id="ARBA00022989"/>
    </source>
</evidence>
<dbReference type="InterPro" id="IPR036259">
    <property type="entry name" value="MFS_trans_sf"/>
</dbReference>
<protein>
    <submittedName>
        <fullName evidence="10">Tetracycline transporter</fullName>
    </submittedName>
</protein>
<proteinExistence type="inferred from homology"/>
<dbReference type="PROSITE" id="PS50850">
    <property type="entry name" value="MFS"/>
    <property type="match status" value="1"/>
</dbReference>
<evidence type="ECO:0000256" key="7">
    <source>
        <dbReference type="ARBA" id="ARBA00023136"/>
    </source>
</evidence>
<feature type="transmembrane region" description="Helical" evidence="8">
    <location>
        <begin position="128"/>
        <end position="150"/>
    </location>
</feature>
<feature type="transmembrane region" description="Helical" evidence="8">
    <location>
        <begin position="95"/>
        <end position="116"/>
    </location>
</feature>
<sequence length="406" mass="43420">MRFILLTVLLDMVAIGLIIPVLPVLVGQFTTDKAAQAFWYGAVMVTFGVANFFASPILGALSDRFGRRPVLLMGFCGFAFSFFGTALATELWMLLAIRVVSGALQANVAVANAYVADITSPENRSKRYGQMGAMFGIGFIIGPVTGGLLGGIDVHLPFFVAGSLALLNLLYGYFVLPESLPVERRRAFSWRSANPVASLKHLAELKNVGGLVVVIGLANLSQFILHTSWVLYTTFRFGWTSVENGWSLLAVGVASVFVQGFLLQRLLKRFGPSKLASYGLVSSTVAYLLWALAFQGWMMYAVIAFNLLGFTVAAAIQGIVSNAADPRTQGQSMGAVASLGSLAAVVAPMIGAPLLGVVSHLPPTDWRVGAPFFFCAALMAVSTVLAFRHFRHQPRTGFDAAASAVH</sequence>
<dbReference type="InterPro" id="IPR011701">
    <property type="entry name" value="MFS"/>
</dbReference>
<accession>A0A1W6LI55</accession>
<feature type="transmembrane region" description="Helical" evidence="8">
    <location>
        <begin position="299"/>
        <end position="320"/>
    </location>
</feature>
<comment type="similarity">
    <text evidence="3">Belongs to the major facilitator superfamily. TCR/Tet family.</text>
</comment>
<evidence type="ECO:0000256" key="1">
    <source>
        <dbReference type="ARBA" id="ARBA00003279"/>
    </source>
</evidence>
<dbReference type="Gene3D" id="1.20.1250.20">
    <property type="entry name" value="MFS general substrate transporter like domains"/>
    <property type="match status" value="1"/>
</dbReference>
<feature type="transmembrane region" description="Helical" evidence="8">
    <location>
        <begin position="275"/>
        <end position="293"/>
    </location>
</feature>
<keyword evidence="5 8" id="KW-0812">Transmembrane</keyword>
<evidence type="ECO:0000256" key="5">
    <source>
        <dbReference type="ARBA" id="ARBA00022692"/>
    </source>
</evidence>
<evidence type="ECO:0000256" key="8">
    <source>
        <dbReference type="SAM" id="Phobius"/>
    </source>
</evidence>
<keyword evidence="7 8" id="KW-0472">Membrane</keyword>
<feature type="transmembrane region" description="Helical" evidence="8">
    <location>
        <begin position="208"/>
        <end position="225"/>
    </location>
</feature>
<evidence type="ECO:0000256" key="2">
    <source>
        <dbReference type="ARBA" id="ARBA00004141"/>
    </source>
</evidence>
<dbReference type="PROSITE" id="PS00216">
    <property type="entry name" value="SUGAR_TRANSPORT_1"/>
    <property type="match status" value="1"/>
</dbReference>
<evidence type="ECO:0000256" key="4">
    <source>
        <dbReference type="ARBA" id="ARBA00022448"/>
    </source>
</evidence>
<dbReference type="InterPro" id="IPR005829">
    <property type="entry name" value="Sugar_transporter_CS"/>
</dbReference>
<feature type="transmembrane region" description="Helical" evidence="8">
    <location>
        <begin position="332"/>
        <end position="356"/>
    </location>
</feature>
<dbReference type="CDD" id="cd17388">
    <property type="entry name" value="MFS_TetA"/>
    <property type="match status" value="1"/>
</dbReference>
<comment type="function">
    <text evidence="1">Resistance to tetracycline by an active tetracycline efflux. This is an energy-dependent process that decreases the accumulation of the antibiotic in whole cells. This protein functions as a metal-tetracycline/H(+) antiporter.</text>
</comment>
<reference evidence="10 11" key="1">
    <citation type="submission" date="2016-04" db="EMBL/GenBank/DDBJ databases">
        <title>Complete genome sequence of natural rubber-degrading, novel Gram-negative bacterium, Rhizobacter gummiphilus strain NS21.</title>
        <authorList>
            <person name="Tabata M."/>
            <person name="Kasai D."/>
            <person name="Fukuda M."/>
        </authorList>
    </citation>
    <scope>NUCLEOTIDE SEQUENCE [LARGE SCALE GENOMIC DNA]</scope>
    <source>
        <strain evidence="10 11">NS21</strain>
    </source>
</reference>
<keyword evidence="11" id="KW-1185">Reference proteome</keyword>
<dbReference type="AlphaFoldDB" id="A0A1W6LI55"/>
<name>A0A1W6LI55_9BURK</name>
<organism evidence="10 11">
    <name type="scientific">Piscinibacter gummiphilus</name>
    <dbReference type="NCBI Taxonomy" id="946333"/>
    <lineage>
        <taxon>Bacteria</taxon>
        <taxon>Pseudomonadati</taxon>
        <taxon>Pseudomonadota</taxon>
        <taxon>Betaproteobacteria</taxon>
        <taxon>Burkholderiales</taxon>
        <taxon>Sphaerotilaceae</taxon>
        <taxon>Piscinibacter</taxon>
    </lineage>
</organism>
<dbReference type="STRING" id="946333.A4W93_15150"/>
<evidence type="ECO:0000313" key="11">
    <source>
        <dbReference type="Proteomes" id="UP000193427"/>
    </source>
</evidence>
<dbReference type="InterPro" id="IPR020846">
    <property type="entry name" value="MFS_dom"/>
</dbReference>
<feature type="transmembrane region" description="Helical" evidence="8">
    <location>
        <begin position="5"/>
        <end position="26"/>
    </location>
</feature>
<dbReference type="PRINTS" id="PR01035">
    <property type="entry name" value="TCRTETA"/>
</dbReference>
<feature type="transmembrane region" description="Helical" evidence="8">
    <location>
        <begin position="368"/>
        <end position="387"/>
    </location>
</feature>
<feature type="domain" description="Major facilitator superfamily (MFS) profile" evidence="9">
    <location>
        <begin position="1"/>
        <end position="394"/>
    </location>
</feature>
<dbReference type="GO" id="GO:0016020">
    <property type="term" value="C:membrane"/>
    <property type="evidence" value="ECO:0007669"/>
    <property type="project" value="UniProtKB-SubCell"/>
</dbReference>
<feature type="transmembrane region" description="Helical" evidence="8">
    <location>
        <begin position="70"/>
        <end position="89"/>
    </location>
</feature>
<dbReference type="Proteomes" id="UP000193427">
    <property type="component" value="Chromosome"/>
</dbReference>
<evidence type="ECO:0000313" key="10">
    <source>
        <dbReference type="EMBL" id="ARN23903.1"/>
    </source>
</evidence>
<dbReference type="EMBL" id="CP015118">
    <property type="protein sequence ID" value="ARN23903.1"/>
    <property type="molecule type" value="Genomic_DNA"/>
</dbReference>